<evidence type="ECO:0000313" key="4">
    <source>
        <dbReference type="EMBL" id="NWE77785.1"/>
    </source>
</evidence>
<comment type="caution">
    <text evidence="4">The sequence shown here is derived from an EMBL/GenBank/DDBJ whole genome shotgun (WGS) entry which is preliminary data.</text>
</comment>
<gene>
    <name evidence="4" type="ORF">HX828_19655</name>
</gene>
<protein>
    <submittedName>
        <fullName evidence="4">NAD(P)-dependent oxidoreductase</fullName>
    </submittedName>
</protein>
<organism evidence="4 5">
    <name type="scientific">Pseudomonas yamanorum</name>
    <dbReference type="NCBI Taxonomy" id="515393"/>
    <lineage>
        <taxon>Bacteria</taxon>
        <taxon>Pseudomonadati</taxon>
        <taxon>Pseudomonadota</taxon>
        <taxon>Gammaproteobacteria</taxon>
        <taxon>Pseudomonadales</taxon>
        <taxon>Pseudomonadaceae</taxon>
        <taxon>Pseudomonas</taxon>
    </lineage>
</organism>
<dbReference type="EMBL" id="JACARF010000023">
    <property type="protein sequence ID" value="NWE77785.1"/>
    <property type="molecule type" value="Genomic_DNA"/>
</dbReference>
<accession>A0A7Y8K7P1</accession>
<dbReference type="InterPro" id="IPR036291">
    <property type="entry name" value="NAD(P)-bd_dom_sf"/>
</dbReference>
<evidence type="ECO:0000256" key="2">
    <source>
        <dbReference type="ARBA" id="ARBA00023027"/>
    </source>
</evidence>
<dbReference type="GO" id="GO:0016616">
    <property type="term" value="F:oxidoreductase activity, acting on the CH-OH group of donors, NAD or NADP as acceptor"/>
    <property type="evidence" value="ECO:0007669"/>
    <property type="project" value="TreeGrafter"/>
</dbReference>
<dbReference type="SUPFAM" id="SSF51735">
    <property type="entry name" value="NAD(P)-binding Rossmann-fold domains"/>
    <property type="match status" value="1"/>
</dbReference>
<dbReference type="Gene3D" id="3.40.50.720">
    <property type="entry name" value="NAD(P)-binding Rossmann-like Domain"/>
    <property type="match status" value="1"/>
</dbReference>
<evidence type="ECO:0000259" key="3">
    <source>
        <dbReference type="Pfam" id="PF03446"/>
    </source>
</evidence>
<dbReference type="Proteomes" id="UP000537188">
    <property type="component" value="Unassembled WGS sequence"/>
</dbReference>
<dbReference type="AlphaFoldDB" id="A0A7Y8K7P1"/>
<proteinExistence type="predicted"/>
<dbReference type="GO" id="GO:0050661">
    <property type="term" value="F:NADP binding"/>
    <property type="evidence" value="ECO:0007669"/>
    <property type="project" value="InterPro"/>
</dbReference>
<evidence type="ECO:0000256" key="1">
    <source>
        <dbReference type="ARBA" id="ARBA00023002"/>
    </source>
</evidence>
<name>A0A7Y8K7P1_9PSED</name>
<dbReference type="Gene3D" id="1.10.1040.10">
    <property type="entry name" value="N-(1-d-carboxylethyl)-l-norvaline Dehydrogenase, domain 2"/>
    <property type="match status" value="1"/>
</dbReference>
<dbReference type="InterPro" id="IPR013328">
    <property type="entry name" value="6PGD_dom2"/>
</dbReference>
<dbReference type="RefSeq" id="WP_177115149.1">
    <property type="nucleotide sequence ID" value="NZ_JACARF010000023.1"/>
</dbReference>
<dbReference type="PANTHER" id="PTHR22981:SF7">
    <property type="entry name" value="3-HYDROXYISOBUTYRATE DEHYDROGENASE, MITOCHONDRIAL"/>
    <property type="match status" value="1"/>
</dbReference>
<dbReference type="InterPro" id="IPR008927">
    <property type="entry name" value="6-PGluconate_DH-like_C_sf"/>
</dbReference>
<dbReference type="InterPro" id="IPR006115">
    <property type="entry name" value="6PGDH_NADP-bd"/>
</dbReference>
<reference evidence="4 5" key="1">
    <citation type="submission" date="2020-04" db="EMBL/GenBank/DDBJ databases">
        <title>Molecular characterization of pseudomonads from Agaricus bisporus reveal novel blotch 2 pathogens in Western Europe.</title>
        <authorList>
            <person name="Taparia T."/>
            <person name="Krijger M."/>
            <person name="Haynes E."/>
            <person name="Elpinstone J.G."/>
            <person name="Noble R."/>
            <person name="Van Der Wolf J."/>
        </authorList>
    </citation>
    <scope>NUCLEOTIDE SEQUENCE [LARGE SCALE GENOMIC DNA]</scope>
    <source>
        <strain evidence="4 5">IPO3781</strain>
    </source>
</reference>
<feature type="domain" description="6-phosphogluconate dehydrogenase NADP-binding" evidence="3">
    <location>
        <begin position="6"/>
        <end position="162"/>
    </location>
</feature>
<sequence length="222" mass="24206">MIPPTTIGTTGISQLGLPIVITLLNAGFRVVAFRRGDREAFVAQGRIAFDSPAEVLAQANFILTCRLIKKAQMEVMEGPRVILAALHHLRTVIEMNTYDRSFKEHLASRIERTEARILESGVGGSPPMVIQRKAALFLGGTEQLSEHCLPVLQDISDIHLHIGEFGSAVAMKLIANYLLTIHTLAAAEAMNLGDRAGFSAQKILTLSPKVRALQPCSKYARP</sequence>
<keyword evidence="2" id="KW-0520">NAD</keyword>
<evidence type="ECO:0000313" key="5">
    <source>
        <dbReference type="Proteomes" id="UP000537188"/>
    </source>
</evidence>
<dbReference type="PANTHER" id="PTHR22981">
    <property type="entry name" value="3-HYDROXYISOBUTYRATE DEHYDROGENASE-RELATED"/>
    <property type="match status" value="1"/>
</dbReference>
<keyword evidence="1" id="KW-0560">Oxidoreductase</keyword>
<dbReference type="SUPFAM" id="SSF48179">
    <property type="entry name" value="6-phosphogluconate dehydrogenase C-terminal domain-like"/>
    <property type="match status" value="1"/>
</dbReference>
<dbReference type="Pfam" id="PF03446">
    <property type="entry name" value="NAD_binding_2"/>
    <property type="match status" value="1"/>
</dbReference>